<dbReference type="Proteomes" id="UP001055219">
    <property type="component" value="Unassembled WGS sequence"/>
</dbReference>
<reference evidence="3" key="2">
    <citation type="submission" date="2022-07" db="EMBL/GenBank/DDBJ databases">
        <authorList>
            <person name="Goncalves M.F.M."/>
            <person name="Hilario S."/>
            <person name="Van De Peer Y."/>
            <person name="Esteves A.C."/>
            <person name="Alves A."/>
        </authorList>
    </citation>
    <scope>NUCLEOTIDE SEQUENCE</scope>
    <source>
        <strain evidence="3">MUM 19.33</strain>
    </source>
</reference>
<proteinExistence type="predicted"/>
<comment type="caution">
    <text evidence="3">The sequence shown here is derived from an EMBL/GenBank/DDBJ whole genome shotgun (WGS) entry which is preliminary data.</text>
</comment>
<dbReference type="GeneID" id="75833678"/>
<evidence type="ECO:0000259" key="2">
    <source>
        <dbReference type="Pfam" id="PF06863"/>
    </source>
</evidence>
<keyword evidence="4" id="KW-1185">Reference proteome</keyword>
<dbReference type="PANTHER" id="PTHR36509">
    <property type="entry name" value="BLL3101 PROTEIN"/>
    <property type="match status" value="1"/>
</dbReference>
<dbReference type="InterPro" id="IPR037049">
    <property type="entry name" value="DUF1214_C_sf"/>
</dbReference>
<name>A0A9P9XUY9_9HYPO</name>
<gene>
    <name evidence="3" type="ORF">J7T54_007202</name>
</gene>
<feature type="domain" description="DUF1214" evidence="1">
    <location>
        <begin position="364"/>
        <end position="461"/>
    </location>
</feature>
<accession>A0A9P9XUY9</accession>
<organism evidence="3 4">
    <name type="scientific">Emericellopsis cladophorae</name>
    <dbReference type="NCBI Taxonomy" id="2686198"/>
    <lineage>
        <taxon>Eukaryota</taxon>
        <taxon>Fungi</taxon>
        <taxon>Dikarya</taxon>
        <taxon>Ascomycota</taxon>
        <taxon>Pezizomycotina</taxon>
        <taxon>Sordariomycetes</taxon>
        <taxon>Hypocreomycetidae</taxon>
        <taxon>Hypocreales</taxon>
        <taxon>Bionectriaceae</taxon>
        <taxon>Emericellopsis</taxon>
    </lineage>
</organism>
<feature type="domain" description="DUF1254" evidence="2">
    <location>
        <begin position="36"/>
        <end position="178"/>
    </location>
</feature>
<dbReference type="AlphaFoldDB" id="A0A9P9XUY9"/>
<protein>
    <submittedName>
        <fullName evidence="3">Uncharacterized protein</fullName>
    </submittedName>
</protein>
<dbReference type="Gene3D" id="2.60.120.600">
    <property type="entry name" value="Domain of unknown function DUF1214, C-terminal domain"/>
    <property type="match status" value="1"/>
</dbReference>
<dbReference type="SUPFAM" id="SSF160935">
    <property type="entry name" value="VPA0735-like"/>
    <property type="match status" value="1"/>
</dbReference>
<dbReference type="Pfam" id="PF06863">
    <property type="entry name" value="DUF1254"/>
    <property type="match status" value="1"/>
</dbReference>
<dbReference type="Gene3D" id="2.60.40.1610">
    <property type="entry name" value="Domain of unknown function DUF1254"/>
    <property type="match status" value="1"/>
</dbReference>
<dbReference type="RefSeq" id="XP_051359012.1">
    <property type="nucleotide sequence ID" value="XM_051510063.1"/>
</dbReference>
<reference evidence="3" key="1">
    <citation type="journal article" date="2021" name="J Fungi (Basel)">
        <title>Genomic and Metabolomic Analyses of the Marine Fungus Emericellopsis cladophorae: Insights into Saltwater Adaptability Mechanisms and Its Biosynthetic Potential.</title>
        <authorList>
            <person name="Goncalves M.F.M."/>
            <person name="Hilario S."/>
            <person name="Van de Peer Y."/>
            <person name="Esteves A.C."/>
            <person name="Alves A."/>
        </authorList>
    </citation>
    <scope>NUCLEOTIDE SEQUENCE</scope>
    <source>
        <strain evidence="3">MUM 19.33</strain>
    </source>
</reference>
<dbReference type="InterPro" id="IPR010679">
    <property type="entry name" value="DUF1254"/>
</dbReference>
<evidence type="ECO:0000313" key="3">
    <source>
        <dbReference type="EMBL" id="KAI6778156.1"/>
    </source>
</evidence>
<sequence>MPSHVAAAVAASLMYFYPLAQYARTFAPTIDAVGTNAFQHQRLAAAASETVTRPNVDTLYSQVAVDLSETDLLLTLPEIDPQRGHVFPFHDLYGNLFAALGSYNNASAGTWVLRLAEPGQPGMEMAGEGRHGCMYENITGCINFPTVYGLMFPRLLLFNEPEDERLTDEIRREWSIKPLKRRGRSRCDKGCPKLTTKILRPQDITAASFISPAVYDAVNMSLLFDTAEGLMPYILPSDQELINQDVKQNLTKALRWARGKPGRCKPAQDLVQTIQSIIASALPAAAADPRRIIQMNPEWIWRYGLGEFGMDYLFRAAITVRGYLGIGPQQYLTPNYRGPYSSPDLSSTIDPGDAELWTFPRKPTLVEGGFWSVTMYDEAGFLVPNSIDRYALGDRSSMTYPDGSPVYTSEDTSDEDRPFQILLQSNSTPPPANWTSNWLPTPDGFGGVNVTYSVLWRFYGADDEMKTPGRWDWPTLERIKAL</sequence>
<dbReference type="OrthoDB" id="2018906at2759"/>
<dbReference type="PANTHER" id="PTHR36509:SF2">
    <property type="entry name" value="BLL3101 PROTEIN"/>
    <property type="match status" value="1"/>
</dbReference>
<evidence type="ECO:0000313" key="4">
    <source>
        <dbReference type="Proteomes" id="UP001055219"/>
    </source>
</evidence>
<dbReference type="InterPro" id="IPR037050">
    <property type="entry name" value="DUF1254_sf"/>
</dbReference>
<dbReference type="InterPro" id="IPR010621">
    <property type="entry name" value="DUF1214"/>
</dbReference>
<dbReference type="EMBL" id="JAGIXG020000080">
    <property type="protein sequence ID" value="KAI6778156.1"/>
    <property type="molecule type" value="Genomic_DNA"/>
</dbReference>
<evidence type="ECO:0000259" key="1">
    <source>
        <dbReference type="Pfam" id="PF06742"/>
    </source>
</evidence>
<dbReference type="Pfam" id="PF06742">
    <property type="entry name" value="DUF1214"/>
    <property type="match status" value="1"/>
</dbReference>